<proteinExistence type="predicted"/>
<evidence type="ECO:0000313" key="2">
    <source>
        <dbReference type="EMBL" id="GAB0182090.1"/>
    </source>
</evidence>
<feature type="domain" description="Reverse transcriptase" evidence="1">
    <location>
        <begin position="1"/>
        <end position="209"/>
    </location>
</feature>
<evidence type="ECO:0000259" key="1">
    <source>
        <dbReference type="PROSITE" id="PS50878"/>
    </source>
</evidence>
<comment type="caution">
    <text evidence="2">The sequence shown here is derived from an EMBL/GenBank/DDBJ whole genome shotgun (WGS) entry which is preliminary data.</text>
</comment>
<dbReference type="PANTHER" id="PTHR33332">
    <property type="entry name" value="REVERSE TRANSCRIPTASE DOMAIN-CONTAINING PROTEIN"/>
    <property type="match status" value="1"/>
</dbReference>
<dbReference type="CDD" id="cd01650">
    <property type="entry name" value="RT_nLTR_like"/>
    <property type="match status" value="1"/>
</dbReference>
<dbReference type="PROSITE" id="PS50878">
    <property type="entry name" value="RT_POL"/>
    <property type="match status" value="1"/>
</dbReference>
<dbReference type="InterPro" id="IPR000477">
    <property type="entry name" value="RT_dom"/>
</dbReference>
<gene>
    <name evidence="2" type="ORF">GRJ2_000674300</name>
</gene>
<name>A0ABC9W9V0_GRUJA</name>
<dbReference type="EMBL" id="BAAFJT010000002">
    <property type="protein sequence ID" value="GAB0182090.1"/>
    <property type="molecule type" value="Genomic_DNA"/>
</dbReference>
<reference evidence="2 3" key="1">
    <citation type="submission" date="2024-06" db="EMBL/GenBank/DDBJ databases">
        <title>The draft genome of Grus japonensis, version 3.</title>
        <authorList>
            <person name="Nabeshima K."/>
            <person name="Suzuki S."/>
            <person name="Onuma M."/>
        </authorList>
    </citation>
    <scope>NUCLEOTIDE SEQUENCE [LARGE SCALE GENOMIC DNA]</scope>
    <source>
        <strain evidence="2 3">451A</strain>
    </source>
</reference>
<dbReference type="Proteomes" id="UP001623348">
    <property type="component" value="Unassembled WGS sequence"/>
</dbReference>
<dbReference type="AlphaFoldDB" id="A0ABC9W9V0"/>
<sequence length="209" mass="23695">MEDKEVIGDSQHGFTKGKSCLTNLVTFYDGVTALVDKGRAADIIYLDLCKAFDTVPHDILVSKLERHGFDGWTTRWIRNWLDGRTQRVVVNGSMSKWRMVTSGIPQGLVLGPALFNIFVSDMDSGIERTLSKFANDTKLCGVVDTLEGRDAIQRNLDRLERWARVNCMKFNKAKCKVLHVGRCNPKHDYRLGKEWIESSPEEKGIDWGC</sequence>
<accession>A0ABC9W9V0</accession>
<dbReference type="SUPFAM" id="SSF56672">
    <property type="entry name" value="DNA/RNA polymerases"/>
    <property type="match status" value="1"/>
</dbReference>
<protein>
    <submittedName>
        <fullName evidence="2">Mitochondrial enolase superfamily member 1</fullName>
    </submittedName>
</protein>
<organism evidence="2 3">
    <name type="scientific">Grus japonensis</name>
    <name type="common">Japanese crane</name>
    <name type="synonym">Red-crowned crane</name>
    <dbReference type="NCBI Taxonomy" id="30415"/>
    <lineage>
        <taxon>Eukaryota</taxon>
        <taxon>Metazoa</taxon>
        <taxon>Chordata</taxon>
        <taxon>Craniata</taxon>
        <taxon>Vertebrata</taxon>
        <taxon>Euteleostomi</taxon>
        <taxon>Archelosauria</taxon>
        <taxon>Archosauria</taxon>
        <taxon>Dinosauria</taxon>
        <taxon>Saurischia</taxon>
        <taxon>Theropoda</taxon>
        <taxon>Coelurosauria</taxon>
        <taxon>Aves</taxon>
        <taxon>Neognathae</taxon>
        <taxon>Neoaves</taxon>
        <taxon>Gruiformes</taxon>
        <taxon>Gruidae</taxon>
        <taxon>Grus</taxon>
    </lineage>
</organism>
<dbReference type="InterPro" id="IPR043502">
    <property type="entry name" value="DNA/RNA_pol_sf"/>
</dbReference>
<evidence type="ECO:0000313" key="3">
    <source>
        <dbReference type="Proteomes" id="UP001623348"/>
    </source>
</evidence>
<keyword evidence="3" id="KW-1185">Reference proteome</keyword>
<dbReference type="Pfam" id="PF00078">
    <property type="entry name" value="RVT_1"/>
    <property type="match status" value="1"/>
</dbReference>